<organism evidence="2">
    <name type="scientific">marine sediment metagenome</name>
    <dbReference type="NCBI Taxonomy" id="412755"/>
    <lineage>
        <taxon>unclassified sequences</taxon>
        <taxon>metagenomes</taxon>
        <taxon>ecological metagenomes</taxon>
    </lineage>
</organism>
<reference evidence="2" key="1">
    <citation type="journal article" date="2014" name="Front. Microbiol.">
        <title>High frequency of phylogenetically diverse reductive dehalogenase-homologous genes in deep subseafloor sedimentary metagenomes.</title>
        <authorList>
            <person name="Kawai M."/>
            <person name="Futagami T."/>
            <person name="Toyoda A."/>
            <person name="Takaki Y."/>
            <person name="Nishi S."/>
            <person name="Hori S."/>
            <person name="Arai W."/>
            <person name="Tsubouchi T."/>
            <person name="Morono Y."/>
            <person name="Uchiyama I."/>
            <person name="Ito T."/>
            <person name="Fujiyama A."/>
            <person name="Inagaki F."/>
            <person name="Takami H."/>
        </authorList>
    </citation>
    <scope>NUCLEOTIDE SEQUENCE</scope>
    <source>
        <strain evidence="2">Expedition CK06-06</strain>
    </source>
</reference>
<name>X1RCW0_9ZZZZ</name>
<dbReference type="InterPro" id="IPR036503">
    <property type="entry name" value="Ald_Fedxn_OxRdtase_N_sf"/>
</dbReference>
<feature type="domain" description="Aldehyde ferredoxin oxidoreductase N-terminal" evidence="1">
    <location>
        <begin position="6"/>
        <end position="209"/>
    </location>
</feature>
<evidence type="ECO:0000313" key="2">
    <source>
        <dbReference type="EMBL" id="GAI60965.1"/>
    </source>
</evidence>
<dbReference type="PANTHER" id="PTHR30038">
    <property type="entry name" value="ALDEHYDE FERREDOXIN OXIDOREDUCTASE"/>
    <property type="match status" value="1"/>
</dbReference>
<protein>
    <recommendedName>
        <fullName evidence="1">Aldehyde ferredoxin oxidoreductase N-terminal domain-containing protein</fullName>
    </recommendedName>
</protein>
<dbReference type="InterPro" id="IPR051919">
    <property type="entry name" value="W-dependent_AOR"/>
</dbReference>
<dbReference type="InterPro" id="IPR013983">
    <property type="entry name" value="Ald_Fedxn_OxRdtase_N"/>
</dbReference>
<accession>X1RCW0</accession>
<dbReference type="GO" id="GO:0016625">
    <property type="term" value="F:oxidoreductase activity, acting on the aldehyde or oxo group of donors, iron-sulfur protein as acceptor"/>
    <property type="evidence" value="ECO:0007669"/>
    <property type="project" value="InterPro"/>
</dbReference>
<dbReference type="GO" id="GO:0051536">
    <property type="term" value="F:iron-sulfur cluster binding"/>
    <property type="evidence" value="ECO:0007669"/>
    <property type="project" value="InterPro"/>
</dbReference>
<dbReference type="AlphaFoldDB" id="X1RCW0"/>
<proteinExistence type="predicted"/>
<gene>
    <name evidence="2" type="ORF">S12H4_07703</name>
</gene>
<dbReference type="SUPFAM" id="SSF56228">
    <property type="entry name" value="Aldehyde ferredoxin oxidoreductase, N-terminal domain"/>
    <property type="match status" value="1"/>
</dbReference>
<sequence length="222" mass="23598">MIKGGYWGKILWVDLTNGKTSVEAFDDAYARKYLGGVGLATKIISDKVTKHTSPLGAGNVLVFAPGPYQATDITGSGRCSAAAKSPITGYWGESNGGGHIGPQLKRCGFDAIAITGRARKPMYLWITDNKVEIKDASKFWGMDTVETTDAIREELGEKTVGVSAIGQAGENLVRYACIANEKHGFFGRCGMGAVMGSKNLKAVVAKGNLKPPIAEPEKLKTL</sequence>
<dbReference type="Pfam" id="PF02730">
    <property type="entry name" value="AFOR_N"/>
    <property type="match status" value="1"/>
</dbReference>
<evidence type="ECO:0000259" key="1">
    <source>
        <dbReference type="SMART" id="SM00790"/>
    </source>
</evidence>
<dbReference type="Gene3D" id="3.60.9.10">
    <property type="entry name" value="Aldehyde ferredoxin oxidoreductase, N-terminal domain"/>
    <property type="match status" value="1"/>
</dbReference>
<comment type="caution">
    <text evidence="2">The sequence shown here is derived from an EMBL/GenBank/DDBJ whole genome shotgun (WGS) entry which is preliminary data.</text>
</comment>
<dbReference type="PANTHER" id="PTHR30038:SF0">
    <property type="entry name" value="TUNGSTEN-CONTAINING ALDEHYDE FERREDOXIN OXIDOREDUCTASE"/>
    <property type="match status" value="1"/>
</dbReference>
<dbReference type="EMBL" id="BARW01002877">
    <property type="protein sequence ID" value="GAI60965.1"/>
    <property type="molecule type" value="Genomic_DNA"/>
</dbReference>
<dbReference type="SMART" id="SM00790">
    <property type="entry name" value="AFOR_N"/>
    <property type="match status" value="1"/>
</dbReference>